<dbReference type="AlphaFoldDB" id="A0AAW2V094"/>
<feature type="compositionally biased region" description="Basic and acidic residues" evidence="1">
    <location>
        <begin position="80"/>
        <end position="91"/>
    </location>
</feature>
<feature type="compositionally biased region" description="Polar residues" evidence="1">
    <location>
        <begin position="140"/>
        <end position="150"/>
    </location>
</feature>
<comment type="caution">
    <text evidence="2">The sequence shown here is derived from an EMBL/GenBank/DDBJ whole genome shotgun (WGS) entry which is preliminary data.</text>
</comment>
<feature type="compositionally biased region" description="Basic and acidic residues" evidence="1">
    <location>
        <begin position="42"/>
        <end position="51"/>
    </location>
</feature>
<evidence type="ECO:0000256" key="1">
    <source>
        <dbReference type="SAM" id="MobiDB-lite"/>
    </source>
</evidence>
<feature type="compositionally biased region" description="Low complexity" evidence="1">
    <location>
        <begin position="31"/>
        <end position="40"/>
    </location>
</feature>
<feature type="region of interest" description="Disordered" evidence="1">
    <location>
        <begin position="105"/>
        <end position="156"/>
    </location>
</feature>
<sequence>METNSDSSQNEAKPSSSGNKLQEKIKDQKVSAGKSSSSSGHKSREEIKDQKVSVGKSSSTEHKLQEEIKDQKVSVGKTSSNEHKLQEEIKAKKVPVLNPGISGKLIRASKTDENEDVKEVDENVQSSEPSVSKQEEAQIQVRNQLRSRMSPSKMKH</sequence>
<protein>
    <submittedName>
        <fullName evidence="2">Uncharacterized protein</fullName>
    </submittedName>
</protein>
<feature type="compositionally biased region" description="Basic and acidic residues" evidence="1">
    <location>
        <begin position="59"/>
        <end position="72"/>
    </location>
</feature>
<name>A0AAW2V094_SESRA</name>
<dbReference type="EMBL" id="JACGWJ010000004">
    <property type="protein sequence ID" value="KAL0423160.1"/>
    <property type="molecule type" value="Genomic_DNA"/>
</dbReference>
<organism evidence="2">
    <name type="scientific">Sesamum radiatum</name>
    <name type="common">Black benniseed</name>
    <dbReference type="NCBI Taxonomy" id="300843"/>
    <lineage>
        <taxon>Eukaryota</taxon>
        <taxon>Viridiplantae</taxon>
        <taxon>Streptophyta</taxon>
        <taxon>Embryophyta</taxon>
        <taxon>Tracheophyta</taxon>
        <taxon>Spermatophyta</taxon>
        <taxon>Magnoliopsida</taxon>
        <taxon>eudicotyledons</taxon>
        <taxon>Gunneridae</taxon>
        <taxon>Pentapetalae</taxon>
        <taxon>asterids</taxon>
        <taxon>lamiids</taxon>
        <taxon>Lamiales</taxon>
        <taxon>Pedaliaceae</taxon>
        <taxon>Sesamum</taxon>
    </lineage>
</organism>
<proteinExistence type="predicted"/>
<reference evidence="2" key="1">
    <citation type="submission" date="2020-06" db="EMBL/GenBank/DDBJ databases">
        <authorList>
            <person name="Li T."/>
            <person name="Hu X."/>
            <person name="Zhang T."/>
            <person name="Song X."/>
            <person name="Zhang H."/>
            <person name="Dai N."/>
            <person name="Sheng W."/>
            <person name="Hou X."/>
            <person name="Wei L."/>
        </authorList>
    </citation>
    <scope>NUCLEOTIDE SEQUENCE</scope>
    <source>
        <strain evidence="2">G02</strain>
        <tissue evidence="2">Leaf</tissue>
    </source>
</reference>
<evidence type="ECO:0000313" key="2">
    <source>
        <dbReference type="EMBL" id="KAL0423160.1"/>
    </source>
</evidence>
<feature type="compositionally biased region" description="Polar residues" evidence="1">
    <location>
        <begin position="1"/>
        <end position="20"/>
    </location>
</feature>
<reference evidence="2" key="2">
    <citation type="journal article" date="2024" name="Plant">
        <title>Genomic evolution and insights into agronomic trait innovations of Sesamum species.</title>
        <authorList>
            <person name="Miao H."/>
            <person name="Wang L."/>
            <person name="Qu L."/>
            <person name="Liu H."/>
            <person name="Sun Y."/>
            <person name="Le M."/>
            <person name="Wang Q."/>
            <person name="Wei S."/>
            <person name="Zheng Y."/>
            <person name="Lin W."/>
            <person name="Duan Y."/>
            <person name="Cao H."/>
            <person name="Xiong S."/>
            <person name="Wang X."/>
            <person name="Wei L."/>
            <person name="Li C."/>
            <person name="Ma Q."/>
            <person name="Ju M."/>
            <person name="Zhao R."/>
            <person name="Li G."/>
            <person name="Mu C."/>
            <person name="Tian Q."/>
            <person name="Mei H."/>
            <person name="Zhang T."/>
            <person name="Gao T."/>
            <person name="Zhang H."/>
        </authorList>
    </citation>
    <scope>NUCLEOTIDE SEQUENCE</scope>
    <source>
        <strain evidence="2">G02</strain>
    </source>
</reference>
<gene>
    <name evidence="2" type="ORF">Sradi_0850800</name>
</gene>
<feature type="region of interest" description="Disordered" evidence="1">
    <location>
        <begin position="1"/>
        <end position="91"/>
    </location>
</feature>
<accession>A0AAW2V094</accession>